<reference evidence="5" key="1">
    <citation type="submission" date="2020-05" db="EMBL/GenBank/DDBJ databases">
        <title>Phylogenomic resolution of chytrid fungi.</title>
        <authorList>
            <person name="Stajich J.E."/>
            <person name="Amses K."/>
            <person name="Simmons R."/>
            <person name="Seto K."/>
            <person name="Myers J."/>
            <person name="Bonds A."/>
            <person name="Quandt C.A."/>
            <person name="Barry K."/>
            <person name="Liu P."/>
            <person name="Grigoriev I."/>
            <person name="Longcore J.E."/>
            <person name="James T.Y."/>
        </authorList>
    </citation>
    <scope>NUCLEOTIDE SEQUENCE</scope>
    <source>
        <strain evidence="5">JEL0476</strain>
    </source>
</reference>
<comment type="caution">
    <text evidence="5">The sequence shown here is derived from an EMBL/GenBank/DDBJ whole genome shotgun (WGS) entry which is preliminary data.</text>
</comment>
<evidence type="ECO:0000256" key="3">
    <source>
        <dbReference type="ARBA" id="ARBA00032829"/>
    </source>
</evidence>
<name>A0AAD5XVP5_9FUNG</name>
<evidence type="ECO:0000313" key="5">
    <source>
        <dbReference type="EMBL" id="KAJ3208340.1"/>
    </source>
</evidence>
<sequence length="656" mass="74105">MTFFNNCLNCAENEVSDRKPASTLHQQNSIFNNDPIVPVAEFFTNATRKAPKVSHDGQYIAFLAQGQNKNKNLQVEIQPLALYLQGLNEGRKVVVTHPTHDIRGYTWSLSSSKYIIYYQDKNGDENLKLYRTNIHTLETICLTPFEDVNLGEIHSSYIYQSKSKPNHCVVSLNKIDKSIFDLYKLDLETAEIELHMKNPGNAIQFLCNDNLDVLVYAEMTKDSSIHVYCRGTAEDNWRNILTVDANETMQLEALTDDGKSLLYQCSEDEACTVLKKYTIESGAVEVLSRGKVDIADIKLNPQTNTPEAVCYDTGRRNWVILDEKVKDDLNTLVSLDDQADIEFFNQTVDNKFWVVEAIFGNKPPCYYLYERERKKLSKLFSTHPNLEKYKFGKCESVNYNARDGLQLQGYFTYPFNFSPDVKYPMVLHVHANRGYVVFQPNYRGSTGFTKELLVKSYKQWGKTMHTDLLDSVDMAVAKGFIDREHVAIFGGSYGGYAALCGVTLTPDFFTCSVDIVGPSSLITLIKDSMIARFRTRIGDEVNEAEMLAEVSPLTHIHKIVKPLMIAQGKNDPRVTVAESEQIVDAIEKTSGNVYYVLYPNEGHGFSTPVNRIDFFSKAELFLNKFMGPKARSQQGLSLDVNVEGSTAIVKVVGRGL</sequence>
<evidence type="ECO:0000259" key="4">
    <source>
        <dbReference type="Pfam" id="PF00326"/>
    </source>
</evidence>
<dbReference type="GO" id="GO:0004252">
    <property type="term" value="F:serine-type endopeptidase activity"/>
    <property type="evidence" value="ECO:0007669"/>
    <property type="project" value="TreeGrafter"/>
</dbReference>
<accession>A0AAD5XVP5</accession>
<keyword evidence="2" id="KW-0378">Hydrolase</keyword>
<dbReference type="Gene3D" id="2.120.10.30">
    <property type="entry name" value="TolB, C-terminal domain"/>
    <property type="match status" value="1"/>
</dbReference>
<dbReference type="GO" id="GO:0006508">
    <property type="term" value="P:proteolysis"/>
    <property type="evidence" value="ECO:0007669"/>
    <property type="project" value="InterPro"/>
</dbReference>
<dbReference type="InterPro" id="IPR029058">
    <property type="entry name" value="AB_hydrolase_fold"/>
</dbReference>
<dbReference type="SUPFAM" id="SSF82171">
    <property type="entry name" value="DPP6 N-terminal domain-like"/>
    <property type="match status" value="1"/>
</dbReference>
<dbReference type="AlphaFoldDB" id="A0AAD5XVP5"/>
<dbReference type="Gene3D" id="3.40.50.1820">
    <property type="entry name" value="alpha/beta hydrolase"/>
    <property type="match status" value="1"/>
</dbReference>
<dbReference type="SUPFAM" id="SSF53474">
    <property type="entry name" value="alpha/beta-Hydrolases"/>
    <property type="match status" value="1"/>
</dbReference>
<dbReference type="Proteomes" id="UP001211065">
    <property type="component" value="Unassembled WGS sequence"/>
</dbReference>
<gene>
    <name evidence="5" type="ORF">HK099_000090</name>
</gene>
<evidence type="ECO:0000256" key="2">
    <source>
        <dbReference type="ARBA" id="ARBA00022801"/>
    </source>
</evidence>
<dbReference type="InterPro" id="IPR001375">
    <property type="entry name" value="Peptidase_S9_cat"/>
</dbReference>
<feature type="domain" description="Peptidase S9 prolyl oligopeptidase catalytic" evidence="4">
    <location>
        <begin position="427"/>
        <end position="627"/>
    </location>
</feature>
<dbReference type="PANTHER" id="PTHR42776">
    <property type="entry name" value="SERINE PEPTIDASE S9 FAMILY MEMBER"/>
    <property type="match status" value="1"/>
</dbReference>
<dbReference type="EMBL" id="JADGJW010001000">
    <property type="protein sequence ID" value="KAJ3208340.1"/>
    <property type="molecule type" value="Genomic_DNA"/>
</dbReference>
<dbReference type="PANTHER" id="PTHR42776:SF27">
    <property type="entry name" value="DIPEPTIDYL PEPTIDASE FAMILY MEMBER 6"/>
    <property type="match status" value="1"/>
</dbReference>
<dbReference type="Pfam" id="PF00326">
    <property type="entry name" value="Peptidase_S9"/>
    <property type="match status" value="1"/>
</dbReference>
<keyword evidence="6" id="KW-1185">Reference proteome</keyword>
<evidence type="ECO:0000313" key="6">
    <source>
        <dbReference type="Proteomes" id="UP001211065"/>
    </source>
</evidence>
<proteinExistence type="inferred from homology"/>
<dbReference type="InterPro" id="IPR011042">
    <property type="entry name" value="6-blade_b-propeller_TolB-like"/>
</dbReference>
<organism evidence="5 6">
    <name type="scientific">Clydaea vesicula</name>
    <dbReference type="NCBI Taxonomy" id="447962"/>
    <lineage>
        <taxon>Eukaryota</taxon>
        <taxon>Fungi</taxon>
        <taxon>Fungi incertae sedis</taxon>
        <taxon>Chytridiomycota</taxon>
        <taxon>Chytridiomycota incertae sedis</taxon>
        <taxon>Chytridiomycetes</taxon>
        <taxon>Lobulomycetales</taxon>
        <taxon>Lobulomycetaceae</taxon>
        <taxon>Clydaea</taxon>
    </lineage>
</organism>
<comment type="similarity">
    <text evidence="1">Belongs to the peptidase S9C family.</text>
</comment>
<protein>
    <recommendedName>
        <fullName evidence="3">Dipeptidyl-peptidase V</fullName>
    </recommendedName>
</protein>
<evidence type="ECO:0000256" key="1">
    <source>
        <dbReference type="ARBA" id="ARBA00010040"/>
    </source>
</evidence>